<proteinExistence type="predicted"/>
<organism evidence="2 3">
    <name type="scientific">Egibacter rhizosphaerae</name>
    <dbReference type="NCBI Taxonomy" id="1670831"/>
    <lineage>
        <taxon>Bacteria</taxon>
        <taxon>Bacillati</taxon>
        <taxon>Actinomycetota</taxon>
        <taxon>Nitriliruptoria</taxon>
        <taxon>Egibacterales</taxon>
        <taxon>Egibacteraceae</taxon>
        <taxon>Egibacter</taxon>
    </lineage>
</organism>
<feature type="region of interest" description="Disordered" evidence="1">
    <location>
        <begin position="124"/>
        <end position="171"/>
    </location>
</feature>
<name>A0A411YDP9_9ACTN</name>
<sequence>MKRSGWRKLSTAFGVTFEIVHRDIERDDRGAVRRAEFTTRAIAPNGRQVDGWGACDVFERCCEPGCTRGGRHQHCAGVDGFRAHEDAWTHFSKAEHDIPATAETRSKNRAAADLFGMGEVSAEEMQGVEQRAGSGRSQSSGGSSGGGGGQRGSQGSSGGASQQSASDAQVKMIRSVCTSRKVGDDYVDWPDEQQISDDELKVLIHGKYGVQSTKELGKKQASELIDALTDENKRAAAIAWTRERMGAHPPETNVATGEDADADAAEQEAAGPPTAPEPEETPF</sequence>
<dbReference type="Proteomes" id="UP000291469">
    <property type="component" value="Chromosome"/>
</dbReference>
<keyword evidence="3" id="KW-1185">Reference proteome</keyword>
<dbReference type="PANTHER" id="PTHR37731:SF1">
    <property type="entry name" value="PEPTIDE TRANSPORTER FAMILY PROTEIN"/>
    <property type="match status" value="1"/>
</dbReference>
<accession>A0A411YDP9</accession>
<dbReference type="KEGG" id="erz:ER308_07265"/>
<protein>
    <submittedName>
        <fullName evidence="2">Uncharacterized protein</fullName>
    </submittedName>
</protein>
<feature type="region of interest" description="Disordered" evidence="1">
    <location>
        <begin position="241"/>
        <end position="283"/>
    </location>
</feature>
<feature type="compositionally biased region" description="Gly residues" evidence="1">
    <location>
        <begin position="142"/>
        <end position="158"/>
    </location>
</feature>
<evidence type="ECO:0000256" key="1">
    <source>
        <dbReference type="SAM" id="MobiDB-lite"/>
    </source>
</evidence>
<evidence type="ECO:0000313" key="3">
    <source>
        <dbReference type="Proteomes" id="UP000291469"/>
    </source>
</evidence>
<dbReference type="PANTHER" id="PTHR37731">
    <property type="entry name" value="PEPTIDE TRANSPORTER FAMILY PROTEIN"/>
    <property type="match status" value="1"/>
</dbReference>
<reference evidence="2 3" key="1">
    <citation type="submission" date="2019-01" db="EMBL/GenBank/DDBJ databases">
        <title>Egibacter rhizosphaerae EGI 80759T.</title>
        <authorList>
            <person name="Chen D.-D."/>
            <person name="Tian Y."/>
            <person name="Jiao J.-Y."/>
            <person name="Zhang X.-T."/>
            <person name="Zhang Y.-G."/>
            <person name="Zhang Y."/>
            <person name="Xiao M."/>
            <person name="Shu W.-S."/>
            <person name="Li W.-J."/>
        </authorList>
    </citation>
    <scope>NUCLEOTIDE SEQUENCE [LARGE SCALE GENOMIC DNA]</scope>
    <source>
        <strain evidence="2 3">EGI 80759</strain>
    </source>
</reference>
<evidence type="ECO:0000313" key="2">
    <source>
        <dbReference type="EMBL" id="QBI19364.1"/>
    </source>
</evidence>
<gene>
    <name evidence="2" type="ORF">ER308_07265</name>
</gene>
<feature type="compositionally biased region" description="Low complexity" evidence="1">
    <location>
        <begin position="130"/>
        <end position="141"/>
    </location>
</feature>
<dbReference type="EMBL" id="CP036402">
    <property type="protein sequence ID" value="QBI19364.1"/>
    <property type="molecule type" value="Genomic_DNA"/>
</dbReference>
<dbReference type="AlphaFoldDB" id="A0A411YDP9"/>